<organism evidence="11">
    <name type="scientific">Eiseniibacteriota bacterium</name>
    <dbReference type="NCBI Taxonomy" id="2212470"/>
    <lineage>
        <taxon>Bacteria</taxon>
        <taxon>Candidatus Eiseniibacteriota</taxon>
    </lineage>
</organism>
<feature type="binding site" evidence="10">
    <location>
        <position position="32"/>
    </location>
    <ligand>
        <name>Zn(2+)</name>
        <dbReference type="ChEBI" id="CHEBI:29105"/>
    </ligand>
</feature>
<sequence>MAPRYTVSTEIAFSSSHSLDGYDGDCARLHGHNWILRVYYEFSRLDDQGIAVDFCVLSARVREVVLPLLDHRHLNDVPLFEGVNPTSENIAAAIFSLLRREVVFDGGGLSAVELWETPTDMVRYSEE</sequence>
<dbReference type="InterPro" id="IPR038418">
    <property type="entry name" value="6-PTP_synth/QueD_sf"/>
</dbReference>
<feature type="active site" description="Proton acceptor" evidence="9">
    <location>
        <position position="26"/>
    </location>
</feature>
<evidence type="ECO:0000256" key="9">
    <source>
        <dbReference type="PIRSR" id="PIRSR006113-1"/>
    </source>
</evidence>
<dbReference type="EC" id="4.-.-.-" evidence="8"/>
<accession>A0A7V2F375</accession>
<proteinExistence type="inferred from homology"/>
<dbReference type="PANTHER" id="PTHR12589:SF7">
    <property type="entry name" value="6-PYRUVOYL TETRAHYDROBIOPTERIN SYNTHASE"/>
    <property type="match status" value="1"/>
</dbReference>
<dbReference type="Gene3D" id="3.30.479.10">
    <property type="entry name" value="6-pyruvoyl tetrahydropterin synthase/QueD"/>
    <property type="match status" value="1"/>
</dbReference>
<gene>
    <name evidence="11" type="ORF">ENO08_01715</name>
</gene>
<feature type="active site" description="Charge relay system" evidence="9">
    <location>
        <position position="116"/>
    </location>
</feature>
<evidence type="ECO:0000256" key="5">
    <source>
        <dbReference type="ARBA" id="ARBA00022833"/>
    </source>
</evidence>
<feature type="binding site" evidence="10">
    <location>
        <position position="17"/>
    </location>
    <ligand>
        <name>Zn(2+)</name>
        <dbReference type="ChEBI" id="CHEBI:29105"/>
    </ligand>
</feature>
<dbReference type="GO" id="GO:0046872">
    <property type="term" value="F:metal ion binding"/>
    <property type="evidence" value="ECO:0007669"/>
    <property type="project" value="UniProtKB-KW"/>
</dbReference>
<dbReference type="InterPro" id="IPR007115">
    <property type="entry name" value="6-PTP_synth/QueD"/>
</dbReference>
<evidence type="ECO:0000313" key="11">
    <source>
        <dbReference type="EMBL" id="HER43158.1"/>
    </source>
</evidence>
<dbReference type="AlphaFoldDB" id="A0A7V2F375"/>
<comment type="catalytic activity">
    <reaction evidence="7 8">
        <text>7,8-dihydroneopterin 3'-triphosphate + H2O = 6-carboxy-5,6,7,8-tetrahydropterin + triphosphate + acetaldehyde + 2 H(+)</text>
        <dbReference type="Rhea" id="RHEA:27966"/>
        <dbReference type="ChEBI" id="CHEBI:15343"/>
        <dbReference type="ChEBI" id="CHEBI:15377"/>
        <dbReference type="ChEBI" id="CHEBI:15378"/>
        <dbReference type="ChEBI" id="CHEBI:18036"/>
        <dbReference type="ChEBI" id="CHEBI:58462"/>
        <dbReference type="ChEBI" id="CHEBI:61032"/>
        <dbReference type="EC" id="4.1.2.50"/>
    </reaction>
</comment>
<dbReference type="GO" id="GO:0008616">
    <property type="term" value="P:tRNA queuosine(34) biosynthetic process"/>
    <property type="evidence" value="ECO:0007669"/>
    <property type="project" value="UniProtKB-KW"/>
</dbReference>
<evidence type="ECO:0000256" key="7">
    <source>
        <dbReference type="ARBA" id="ARBA00048807"/>
    </source>
</evidence>
<name>A0A7V2F375_UNCEI</name>
<comment type="pathway">
    <text evidence="1 8">Purine metabolism; 7-cyano-7-deazaguanine biosynthesis.</text>
</comment>
<feature type="active site" description="Charge relay system" evidence="9">
    <location>
        <position position="71"/>
    </location>
</feature>
<keyword evidence="6 8" id="KW-0456">Lyase</keyword>
<dbReference type="Proteomes" id="UP000886069">
    <property type="component" value="Unassembled WGS sequence"/>
</dbReference>
<dbReference type="GO" id="GO:0070497">
    <property type="term" value="F:6-carboxytetrahydropterin synthase activity"/>
    <property type="evidence" value="ECO:0007669"/>
    <property type="project" value="UniProtKB-EC"/>
</dbReference>
<evidence type="ECO:0000256" key="4">
    <source>
        <dbReference type="ARBA" id="ARBA00022723"/>
    </source>
</evidence>
<dbReference type="Pfam" id="PF01242">
    <property type="entry name" value="PTPS"/>
    <property type="match status" value="1"/>
</dbReference>
<comment type="caution">
    <text evidence="11">The sequence shown here is derived from an EMBL/GenBank/DDBJ whole genome shotgun (WGS) entry which is preliminary data.</text>
</comment>
<comment type="similarity">
    <text evidence="2 8">Belongs to the PTPS family. QueD subfamily.</text>
</comment>
<keyword evidence="8" id="KW-0671">Queuosine biosynthesis</keyword>
<evidence type="ECO:0000256" key="8">
    <source>
        <dbReference type="PIRNR" id="PIRNR006113"/>
    </source>
</evidence>
<comment type="cofactor">
    <cofactor evidence="8 10">
        <name>Zn(2+)</name>
        <dbReference type="ChEBI" id="CHEBI:29105"/>
    </cofactor>
    <text evidence="8 10">Binds 1 zinc ion per subunit.</text>
</comment>
<dbReference type="EMBL" id="DSEC01000122">
    <property type="protein sequence ID" value="HER43158.1"/>
    <property type="molecule type" value="Genomic_DNA"/>
</dbReference>
<evidence type="ECO:0000256" key="1">
    <source>
        <dbReference type="ARBA" id="ARBA00005061"/>
    </source>
</evidence>
<evidence type="ECO:0000256" key="10">
    <source>
        <dbReference type="PIRSR" id="PIRSR006113-2"/>
    </source>
</evidence>
<dbReference type="UniPathway" id="UPA00391"/>
<reference evidence="11" key="1">
    <citation type="journal article" date="2020" name="mSystems">
        <title>Genome- and Community-Level Interaction Insights into Carbon Utilization and Element Cycling Functions of Hydrothermarchaeota in Hydrothermal Sediment.</title>
        <authorList>
            <person name="Zhou Z."/>
            <person name="Liu Y."/>
            <person name="Xu W."/>
            <person name="Pan J."/>
            <person name="Luo Z.H."/>
            <person name="Li M."/>
        </authorList>
    </citation>
    <scope>NUCLEOTIDE SEQUENCE [LARGE SCALE GENOMIC DNA]</scope>
    <source>
        <strain evidence="11">SpSt-1233</strain>
    </source>
</reference>
<protein>
    <recommendedName>
        <fullName evidence="3 8">6-carboxy-5,6,7,8-tetrahydropterin synthase</fullName>
        <ecNumber evidence="8">4.-.-.-</ecNumber>
    </recommendedName>
</protein>
<dbReference type="PANTHER" id="PTHR12589">
    <property type="entry name" value="PYRUVOYL TETRAHYDROBIOPTERIN SYNTHASE"/>
    <property type="match status" value="1"/>
</dbReference>
<evidence type="ECO:0000256" key="3">
    <source>
        <dbReference type="ARBA" id="ARBA00018141"/>
    </source>
</evidence>
<dbReference type="SUPFAM" id="SSF55620">
    <property type="entry name" value="Tetrahydrobiopterin biosynthesis enzymes-like"/>
    <property type="match status" value="1"/>
</dbReference>
<feature type="binding site" evidence="10">
    <location>
        <position position="30"/>
    </location>
    <ligand>
        <name>Zn(2+)</name>
        <dbReference type="ChEBI" id="CHEBI:29105"/>
    </ligand>
</feature>
<evidence type="ECO:0000256" key="6">
    <source>
        <dbReference type="ARBA" id="ARBA00023239"/>
    </source>
</evidence>
<dbReference type="PIRSF" id="PIRSF006113">
    <property type="entry name" value="PTP_synth"/>
    <property type="match status" value="1"/>
</dbReference>
<keyword evidence="5 8" id="KW-0862">Zinc</keyword>
<keyword evidence="4 8" id="KW-0479">Metal-binding</keyword>
<evidence type="ECO:0000256" key="2">
    <source>
        <dbReference type="ARBA" id="ARBA00008900"/>
    </source>
</evidence>